<dbReference type="PATRIC" id="fig|1127696.3.peg.155"/>
<evidence type="ECO:0000256" key="8">
    <source>
        <dbReference type="ARBA" id="ARBA00023157"/>
    </source>
</evidence>
<evidence type="ECO:0000256" key="2">
    <source>
        <dbReference type="ARBA" id="ARBA00022555"/>
    </source>
</evidence>
<dbReference type="AlphaFoldDB" id="L1NI43"/>
<dbReference type="EMBL" id="AMEQ01000006">
    <property type="protein sequence ID" value="EKY03006.1"/>
    <property type="molecule type" value="Genomic_DNA"/>
</dbReference>
<comment type="caution">
    <text evidence="12">The sequence shown here is derived from an EMBL/GenBank/DDBJ whole genome shotgun (WGS) entry which is preliminary data.</text>
</comment>
<keyword evidence="3 12" id="KW-0808">Transferase</keyword>
<name>L1NI43_9PORP</name>
<dbReference type="PANTHER" id="PTHR43052">
    <property type="match status" value="1"/>
</dbReference>
<evidence type="ECO:0000256" key="9">
    <source>
        <dbReference type="ARBA" id="ARBA00051542"/>
    </source>
</evidence>
<dbReference type="Proteomes" id="UP000010408">
    <property type="component" value="Unassembled WGS sequence"/>
</dbReference>
<evidence type="ECO:0000313" key="12">
    <source>
        <dbReference type="EMBL" id="EKY03006.1"/>
    </source>
</evidence>
<dbReference type="SUPFAM" id="SSF52402">
    <property type="entry name" value="Adenine nucleotide alpha hydrolases-like"/>
    <property type="match status" value="1"/>
</dbReference>
<keyword evidence="2" id="KW-0820">tRNA-binding</keyword>
<keyword evidence="4" id="KW-0819">tRNA processing</keyword>
<sequence length="393" mass="44546">MDIASLTAPLKERIARSGITSPRIAVLVSGGVDSSVVVHLICSAGYRPTLFYIQIGMEEKGFTDCSWEDDLEVVRHLSRQYDCPLQVVSLHEEYWASVVQYTIDTVRAGLTPNPDMMCNKLIKFGCFEEKWGKDFDFIATGHYATTTFVGDHLFLSTAPDPIKDQTDFLAQINFAQVRKLLFPTGHLLKSEVREVAEGAHLISAKRRDSQGICFLGKVNYNEFIERALGQKEGLIIERETGKVLGRHKGYWFHTIGQRKGLGLSGGPWFVVKKNIRRNIILVSQGYDPRDQYGRHIAMDWCDFISLDPWSYDALVREGVDRLVGEAERQPLPITFKIRHTPEFARGTLYYDPKEGYRIDSEEDIQGIAPGQYAVLYDENHHICFGSGMITKGW</sequence>
<dbReference type="NCBIfam" id="TIGR00420">
    <property type="entry name" value="trmU"/>
    <property type="match status" value="1"/>
</dbReference>
<keyword evidence="12" id="KW-0489">Methyltransferase</keyword>
<dbReference type="GO" id="GO:0032259">
    <property type="term" value="P:methylation"/>
    <property type="evidence" value="ECO:0007669"/>
    <property type="project" value="UniProtKB-KW"/>
</dbReference>
<evidence type="ECO:0000256" key="3">
    <source>
        <dbReference type="ARBA" id="ARBA00022679"/>
    </source>
</evidence>
<comment type="catalytic activity">
    <reaction evidence="9">
        <text>S-sulfanyl-L-cysteinyl-[protein] + uridine(34) in tRNA + AH2 + ATP = 2-thiouridine(34) in tRNA + L-cysteinyl-[protein] + A + AMP + diphosphate + H(+)</text>
        <dbReference type="Rhea" id="RHEA:47032"/>
        <dbReference type="Rhea" id="RHEA-COMP:10131"/>
        <dbReference type="Rhea" id="RHEA-COMP:11726"/>
        <dbReference type="Rhea" id="RHEA-COMP:11727"/>
        <dbReference type="Rhea" id="RHEA-COMP:11728"/>
        <dbReference type="ChEBI" id="CHEBI:13193"/>
        <dbReference type="ChEBI" id="CHEBI:15378"/>
        <dbReference type="ChEBI" id="CHEBI:17499"/>
        <dbReference type="ChEBI" id="CHEBI:29950"/>
        <dbReference type="ChEBI" id="CHEBI:30616"/>
        <dbReference type="ChEBI" id="CHEBI:33019"/>
        <dbReference type="ChEBI" id="CHEBI:61963"/>
        <dbReference type="ChEBI" id="CHEBI:65315"/>
        <dbReference type="ChEBI" id="CHEBI:87170"/>
        <dbReference type="ChEBI" id="CHEBI:456215"/>
        <dbReference type="EC" id="2.8.1.13"/>
    </reaction>
</comment>
<dbReference type="EC" id="2.8.1.13" evidence="1"/>
<gene>
    <name evidence="12" type="ORF">HMPREF9134_00187</name>
</gene>
<keyword evidence="5" id="KW-0547">Nucleotide-binding</keyword>
<dbReference type="InterPro" id="IPR046884">
    <property type="entry name" value="MnmA-like_central"/>
</dbReference>
<dbReference type="eggNOG" id="COG0482">
    <property type="taxonomic scope" value="Bacteria"/>
</dbReference>
<dbReference type="GO" id="GO:0005524">
    <property type="term" value="F:ATP binding"/>
    <property type="evidence" value="ECO:0007669"/>
    <property type="project" value="UniProtKB-KW"/>
</dbReference>
<evidence type="ECO:0000256" key="4">
    <source>
        <dbReference type="ARBA" id="ARBA00022694"/>
    </source>
</evidence>
<feature type="domain" description="tRNA-specific 2-thiouridylase MnmA-like central" evidence="11">
    <location>
        <begin position="222"/>
        <end position="284"/>
    </location>
</feature>
<keyword evidence="6" id="KW-0067">ATP-binding</keyword>
<evidence type="ECO:0000256" key="1">
    <source>
        <dbReference type="ARBA" id="ARBA00011949"/>
    </source>
</evidence>
<protein>
    <recommendedName>
        <fullName evidence="1">tRNA-uridine 2-sulfurtransferase</fullName>
        <ecNumber evidence="1">2.8.1.13</ecNumber>
    </recommendedName>
</protein>
<dbReference type="InterPro" id="IPR023382">
    <property type="entry name" value="MnmA-like_central_sf"/>
</dbReference>
<dbReference type="Pfam" id="PF20258">
    <property type="entry name" value="tRNA_Me_trans_C"/>
    <property type="match status" value="1"/>
</dbReference>
<proteinExistence type="predicted"/>
<dbReference type="NCBIfam" id="NF001138">
    <property type="entry name" value="PRK00143.1"/>
    <property type="match status" value="1"/>
</dbReference>
<evidence type="ECO:0000259" key="11">
    <source>
        <dbReference type="Pfam" id="PF20259"/>
    </source>
</evidence>
<evidence type="ECO:0000256" key="7">
    <source>
        <dbReference type="ARBA" id="ARBA00022884"/>
    </source>
</evidence>
<reference evidence="12 13" key="1">
    <citation type="submission" date="2012-05" db="EMBL/GenBank/DDBJ databases">
        <authorList>
            <person name="Weinstock G."/>
            <person name="Sodergren E."/>
            <person name="Lobos E.A."/>
            <person name="Fulton L."/>
            <person name="Fulton R."/>
            <person name="Courtney L."/>
            <person name="Fronick C."/>
            <person name="O'Laughlin M."/>
            <person name="Godfrey J."/>
            <person name="Wilson R.M."/>
            <person name="Miner T."/>
            <person name="Farmer C."/>
            <person name="Delehaunty K."/>
            <person name="Cordes M."/>
            <person name="Minx P."/>
            <person name="Tomlinson C."/>
            <person name="Chen J."/>
            <person name="Wollam A."/>
            <person name="Pepin K.H."/>
            <person name="Bhonagiri V."/>
            <person name="Zhang X."/>
            <person name="Suruliraj S."/>
            <person name="Warren W."/>
            <person name="Mitreva M."/>
            <person name="Mardis E.R."/>
            <person name="Wilson R.K."/>
        </authorList>
    </citation>
    <scope>NUCLEOTIDE SEQUENCE [LARGE SCALE GENOMIC DNA]</scope>
    <source>
        <strain evidence="12 13">F0037</strain>
    </source>
</reference>
<dbReference type="HOGENOM" id="CLU_035188_1_0_10"/>
<dbReference type="InterPro" id="IPR004506">
    <property type="entry name" value="MnmA-like"/>
</dbReference>
<dbReference type="RefSeq" id="WP_005468309.1">
    <property type="nucleotide sequence ID" value="NZ_KB291038.1"/>
</dbReference>
<evidence type="ECO:0000259" key="10">
    <source>
        <dbReference type="Pfam" id="PF20258"/>
    </source>
</evidence>
<dbReference type="GO" id="GO:0103016">
    <property type="term" value="F:tRNA-uridine 2-sulfurtransferase activity"/>
    <property type="evidence" value="ECO:0007669"/>
    <property type="project" value="UniProtKB-EC"/>
</dbReference>
<dbReference type="PANTHER" id="PTHR43052:SF1">
    <property type="entry name" value="TRNA-5-TAURINOMETHYLURIDINE 2-SULFURTRANSFERASE"/>
    <property type="match status" value="1"/>
</dbReference>
<dbReference type="Pfam" id="PF03054">
    <property type="entry name" value="tRNA_Me_trans"/>
    <property type="match status" value="1"/>
</dbReference>
<dbReference type="Pfam" id="PF20259">
    <property type="entry name" value="tRNA_Me_trans_M"/>
    <property type="match status" value="1"/>
</dbReference>
<dbReference type="Gene3D" id="2.30.30.280">
    <property type="entry name" value="Adenine nucleotide alpha hydrolases-like domains"/>
    <property type="match status" value="1"/>
</dbReference>
<keyword evidence="8" id="KW-1015">Disulfide bond</keyword>
<dbReference type="CDD" id="cd01998">
    <property type="entry name" value="MnmA_TRMU-like"/>
    <property type="match status" value="1"/>
</dbReference>
<dbReference type="GO" id="GO:0000049">
    <property type="term" value="F:tRNA binding"/>
    <property type="evidence" value="ECO:0007669"/>
    <property type="project" value="UniProtKB-KW"/>
</dbReference>
<dbReference type="Gene3D" id="3.40.50.620">
    <property type="entry name" value="HUPs"/>
    <property type="match status" value="1"/>
</dbReference>
<dbReference type="GO" id="GO:0008033">
    <property type="term" value="P:tRNA processing"/>
    <property type="evidence" value="ECO:0007669"/>
    <property type="project" value="UniProtKB-KW"/>
</dbReference>
<accession>L1NI43</accession>
<organism evidence="12 13">
    <name type="scientific">Porphyromonas catoniae F0037</name>
    <dbReference type="NCBI Taxonomy" id="1127696"/>
    <lineage>
        <taxon>Bacteria</taxon>
        <taxon>Pseudomonadati</taxon>
        <taxon>Bacteroidota</taxon>
        <taxon>Bacteroidia</taxon>
        <taxon>Bacteroidales</taxon>
        <taxon>Porphyromonadaceae</taxon>
        <taxon>Porphyromonas</taxon>
    </lineage>
</organism>
<evidence type="ECO:0000313" key="13">
    <source>
        <dbReference type="Proteomes" id="UP000010408"/>
    </source>
</evidence>
<keyword evidence="7" id="KW-0694">RNA-binding</keyword>
<dbReference type="STRING" id="1127696.HMPREF9134_00187"/>
<dbReference type="FunFam" id="2.30.30.280:FF:000001">
    <property type="entry name" value="tRNA-specific 2-thiouridylase MnmA"/>
    <property type="match status" value="1"/>
</dbReference>
<evidence type="ECO:0000256" key="5">
    <source>
        <dbReference type="ARBA" id="ARBA00022741"/>
    </source>
</evidence>
<dbReference type="InterPro" id="IPR014729">
    <property type="entry name" value="Rossmann-like_a/b/a_fold"/>
</dbReference>
<feature type="domain" description="tRNA-specific 2-thiouridylase MnmA-like C-terminal" evidence="10">
    <location>
        <begin position="324"/>
        <end position="389"/>
    </location>
</feature>
<dbReference type="GO" id="GO:0008168">
    <property type="term" value="F:methyltransferase activity"/>
    <property type="evidence" value="ECO:0007669"/>
    <property type="project" value="UniProtKB-KW"/>
</dbReference>
<evidence type="ECO:0000256" key="6">
    <source>
        <dbReference type="ARBA" id="ARBA00022840"/>
    </source>
</evidence>
<dbReference type="Gene3D" id="2.40.30.10">
    <property type="entry name" value="Translation factors"/>
    <property type="match status" value="1"/>
</dbReference>
<dbReference type="InterPro" id="IPR051305">
    <property type="entry name" value="tRNA_2-thiouridylase_MnmA"/>
</dbReference>
<dbReference type="InterPro" id="IPR046885">
    <property type="entry name" value="MnmA-like_C"/>
</dbReference>